<dbReference type="Proteomes" id="UP000311919">
    <property type="component" value="Unassembled WGS sequence"/>
</dbReference>
<reference evidence="2 3" key="1">
    <citation type="submission" date="2019-03" db="EMBL/GenBank/DDBJ databases">
        <title>An improved genome assembly of the fluke Schistosoma japonicum.</title>
        <authorList>
            <person name="Hu W."/>
            <person name="Luo F."/>
            <person name="Yin M."/>
            <person name="Mo X."/>
            <person name="Sun C."/>
            <person name="Wu Q."/>
            <person name="Zhu B."/>
            <person name="Xiang M."/>
            <person name="Wang J."/>
            <person name="Wang Y."/>
            <person name="Zhang T."/>
            <person name="Xu B."/>
            <person name="Zheng H."/>
            <person name="Feng Z."/>
        </authorList>
    </citation>
    <scope>NUCLEOTIDE SEQUENCE [LARGE SCALE GENOMIC DNA]</scope>
    <source>
        <strain evidence="2">HuSjv2</strain>
        <tissue evidence="2">Worms</tissue>
    </source>
</reference>
<keyword evidence="3" id="KW-1185">Reference proteome</keyword>
<name>A0A4Z2DPR9_SCHJA</name>
<feature type="region of interest" description="Disordered" evidence="1">
    <location>
        <begin position="102"/>
        <end position="160"/>
    </location>
</feature>
<dbReference type="EMBL" id="SKCS01000075">
    <property type="protein sequence ID" value="TNN18506.1"/>
    <property type="molecule type" value="Genomic_DNA"/>
</dbReference>
<sequence>MMTTCVYRDVNWSNVFNDSVDKYKILKTLSTKCQGFYKGITECEKNKTKNYINIEVHQSKLIETGFFSGKETVIKRIQMAIDEIMKKTNKIVTTTTIKPTGIENNVGKNTLMQNDDDGMTSNHDATGNTDKKEDISPPALSPGKPKLEDSADSNNNNLKQHVSKPDELVVTTTTIKPTGIENNVGKNTLMQNDDEYKTFQEWVPEKFADDEKCEQLKNAMSMAFIDFKKAVVLCRVEGGEYHLNLSTELLVQIGLFGSDRNLADRLFLSIMELETMEQEDVAVVKMVLQVENVDNSRNKENSIEYLHFLDTYCDAVKTLARKILPKLKSVKLSCDIDQSEQTETTTSNQIAILLAFSSKEMKKVFSTKDWFNELKKRFEILGKPEWNTDEVLAFFYEFSYHAMGHLPASAESNEPIIVNEKDLKLGCQRKL</sequence>
<gene>
    <name evidence="2" type="ORF">EWB00_010184</name>
</gene>
<evidence type="ECO:0000256" key="1">
    <source>
        <dbReference type="SAM" id="MobiDB-lite"/>
    </source>
</evidence>
<proteinExistence type="predicted"/>
<feature type="compositionally biased region" description="Polar residues" evidence="1">
    <location>
        <begin position="106"/>
        <end position="128"/>
    </location>
</feature>
<dbReference type="STRING" id="6182.A0A4Z2DPR9"/>
<evidence type="ECO:0000313" key="2">
    <source>
        <dbReference type="EMBL" id="TNN18506.1"/>
    </source>
</evidence>
<comment type="caution">
    <text evidence="2">The sequence shown here is derived from an EMBL/GenBank/DDBJ whole genome shotgun (WGS) entry which is preliminary data.</text>
</comment>
<evidence type="ECO:0000313" key="3">
    <source>
        <dbReference type="Proteomes" id="UP000311919"/>
    </source>
</evidence>
<feature type="non-terminal residue" evidence="2">
    <location>
        <position position="431"/>
    </location>
</feature>
<organism evidence="2 3">
    <name type="scientific">Schistosoma japonicum</name>
    <name type="common">Blood fluke</name>
    <dbReference type="NCBI Taxonomy" id="6182"/>
    <lineage>
        <taxon>Eukaryota</taxon>
        <taxon>Metazoa</taxon>
        <taxon>Spiralia</taxon>
        <taxon>Lophotrochozoa</taxon>
        <taxon>Platyhelminthes</taxon>
        <taxon>Trematoda</taxon>
        <taxon>Digenea</taxon>
        <taxon>Strigeidida</taxon>
        <taxon>Schistosomatoidea</taxon>
        <taxon>Schistosomatidae</taxon>
        <taxon>Schistosoma</taxon>
    </lineage>
</organism>
<accession>A0A4Z2DPR9</accession>
<dbReference type="AlphaFoldDB" id="A0A4Z2DPR9"/>
<protein>
    <submittedName>
        <fullName evidence="2">Uncharacterized protein</fullName>
    </submittedName>
</protein>